<dbReference type="RefSeq" id="WP_101283947.1">
    <property type="nucleotide sequence ID" value="NZ_CP024199.1"/>
</dbReference>
<dbReference type="Gene3D" id="3.40.190.10">
    <property type="entry name" value="Periplasmic binding protein-like II"/>
    <property type="match status" value="1"/>
</dbReference>
<dbReference type="SUPFAM" id="SSF53850">
    <property type="entry name" value="Periplasmic binding protein-like II"/>
    <property type="match status" value="1"/>
</dbReference>
<reference evidence="1 2" key="1">
    <citation type="submission" date="2017-10" db="EMBL/GenBank/DDBJ databases">
        <title>Biodiversity and function of Thalassospira species in the particle-attached aromatic-hydrocarbon-degrading consortia from the surface seawater of the China South Sea.</title>
        <authorList>
            <person name="Dong C."/>
            <person name="Liu R."/>
            <person name="Shao Z."/>
        </authorList>
    </citation>
    <scope>NUCLEOTIDE SEQUENCE [LARGE SCALE GENOMIC DNA]</scope>
    <source>
        <strain evidence="1 2">CSC3H3</strain>
    </source>
</reference>
<evidence type="ECO:0000313" key="2">
    <source>
        <dbReference type="Proteomes" id="UP000233458"/>
    </source>
</evidence>
<evidence type="ECO:0000313" key="1">
    <source>
        <dbReference type="EMBL" id="AUG52038.1"/>
    </source>
</evidence>
<gene>
    <name evidence="1" type="ORF">CSC3H3_04345</name>
</gene>
<keyword evidence="2" id="KW-1185">Reference proteome</keyword>
<name>A0ABM6Q6F6_9PROT</name>
<protein>
    <recommendedName>
        <fullName evidence="3">Solute-binding protein family 3/N-terminal domain-containing protein</fullName>
    </recommendedName>
</protein>
<evidence type="ECO:0008006" key="3">
    <source>
        <dbReference type="Google" id="ProtNLM"/>
    </source>
</evidence>
<sequence>MQDHFEFRTARNRAGWGWGRGGLLLLVSAVVLMCQLQAAHAQQALSHGGKDAEKCLVMAMPEVLGPQNSYENYILAMSQAGLCVDPVWMPNDRARIALEKGEVDGIFARPAGFEAVVSVPVVAGTMRVGRVPEILVTSDPAITGLDDLKGQSIATWLGTKWTDDLLVGYANVVRVPGGPVMMQNMLKLGRVDAMLLDGYSLKVSGGVPTGFHAREIGEITVYSWLLARYSDYLPKLDAGTVIYRQNLQVGGGERF</sequence>
<dbReference type="Proteomes" id="UP000233458">
    <property type="component" value="Chromosome"/>
</dbReference>
<organism evidence="1 2">
    <name type="scientific">Thalassospira marina</name>
    <dbReference type="NCBI Taxonomy" id="2048283"/>
    <lineage>
        <taxon>Bacteria</taxon>
        <taxon>Pseudomonadati</taxon>
        <taxon>Pseudomonadota</taxon>
        <taxon>Alphaproteobacteria</taxon>
        <taxon>Rhodospirillales</taxon>
        <taxon>Thalassospiraceae</taxon>
        <taxon>Thalassospira</taxon>
    </lineage>
</organism>
<dbReference type="EMBL" id="CP024199">
    <property type="protein sequence ID" value="AUG52038.1"/>
    <property type="molecule type" value="Genomic_DNA"/>
</dbReference>
<proteinExistence type="predicted"/>
<accession>A0ABM6Q6F6</accession>